<keyword evidence="3" id="KW-1185">Reference proteome</keyword>
<protein>
    <submittedName>
        <fullName evidence="2">Uncharacterized protein</fullName>
    </submittedName>
</protein>
<gene>
    <name evidence="2" type="ORF">GCM10011354_36120</name>
</gene>
<reference evidence="2" key="2">
    <citation type="submission" date="2020-09" db="EMBL/GenBank/DDBJ databases">
        <authorList>
            <person name="Sun Q."/>
            <person name="Zhou Y."/>
        </authorList>
    </citation>
    <scope>NUCLEOTIDE SEQUENCE</scope>
    <source>
        <strain evidence="2">CGMCC 1.14988</strain>
    </source>
</reference>
<evidence type="ECO:0000313" key="3">
    <source>
        <dbReference type="Proteomes" id="UP000650511"/>
    </source>
</evidence>
<comment type="caution">
    <text evidence="2">The sequence shown here is derived from an EMBL/GenBank/DDBJ whole genome shotgun (WGS) entry which is preliminary data.</text>
</comment>
<feature type="transmembrane region" description="Helical" evidence="1">
    <location>
        <begin position="53"/>
        <end position="75"/>
    </location>
</feature>
<dbReference type="AlphaFoldDB" id="A0A8J3EW94"/>
<accession>A0A8J3EW94</accession>
<keyword evidence="1" id="KW-0812">Transmembrane</keyword>
<dbReference type="EMBL" id="BMHA01000020">
    <property type="protein sequence ID" value="GGI09850.1"/>
    <property type="molecule type" value="Genomic_DNA"/>
</dbReference>
<keyword evidence="1" id="KW-0472">Membrane</keyword>
<organism evidence="2 3">
    <name type="scientific">Egicoccus halophilus</name>
    <dbReference type="NCBI Taxonomy" id="1670830"/>
    <lineage>
        <taxon>Bacteria</taxon>
        <taxon>Bacillati</taxon>
        <taxon>Actinomycetota</taxon>
        <taxon>Nitriliruptoria</taxon>
        <taxon>Egicoccales</taxon>
        <taxon>Egicoccaceae</taxon>
        <taxon>Egicoccus</taxon>
    </lineage>
</organism>
<reference evidence="2" key="1">
    <citation type="journal article" date="2014" name="Int. J. Syst. Evol. Microbiol.">
        <title>Complete genome sequence of Corynebacterium casei LMG S-19264T (=DSM 44701T), isolated from a smear-ripened cheese.</title>
        <authorList>
            <consortium name="US DOE Joint Genome Institute (JGI-PGF)"/>
            <person name="Walter F."/>
            <person name="Albersmeier A."/>
            <person name="Kalinowski J."/>
            <person name="Ruckert C."/>
        </authorList>
    </citation>
    <scope>NUCLEOTIDE SEQUENCE</scope>
    <source>
        <strain evidence="2">CGMCC 1.14988</strain>
    </source>
</reference>
<keyword evidence="1" id="KW-1133">Transmembrane helix</keyword>
<name>A0A8J3EW94_9ACTN</name>
<proteinExistence type="predicted"/>
<dbReference type="RefSeq" id="WP_130650696.1">
    <property type="nucleotide sequence ID" value="NZ_BMHA01000020.1"/>
</dbReference>
<dbReference type="Proteomes" id="UP000650511">
    <property type="component" value="Unassembled WGS sequence"/>
</dbReference>
<sequence length="83" mass="9091">MSGKRNKQTIGSLVAVEPTEEDVAASHPKWRSVGLIVAGLAFTYTAITMDDELVLRAIPALLAVVSFGLSVFWLIKYPKAPWF</sequence>
<evidence type="ECO:0000313" key="2">
    <source>
        <dbReference type="EMBL" id="GGI09850.1"/>
    </source>
</evidence>
<evidence type="ECO:0000256" key="1">
    <source>
        <dbReference type="SAM" id="Phobius"/>
    </source>
</evidence>